<dbReference type="AlphaFoldDB" id="R3WIK2"/>
<protein>
    <submittedName>
        <fullName evidence="1">Uncharacterized protein</fullName>
    </submittedName>
</protein>
<dbReference type="PATRIC" id="fig|1158612.3.peg.907"/>
<reference evidence="1 2" key="1">
    <citation type="submission" date="2013-02" db="EMBL/GenBank/DDBJ databases">
        <title>The Genome Sequence of Enterococcus caccae BAA-1240.</title>
        <authorList>
            <consortium name="The Broad Institute Genome Sequencing Platform"/>
            <consortium name="The Broad Institute Genome Sequencing Center for Infectious Disease"/>
            <person name="Earl A.M."/>
            <person name="Gilmore M.S."/>
            <person name="Lebreton F."/>
            <person name="Walker B."/>
            <person name="Young S.K."/>
            <person name="Zeng Q."/>
            <person name="Gargeya S."/>
            <person name="Fitzgerald M."/>
            <person name="Haas B."/>
            <person name="Abouelleil A."/>
            <person name="Alvarado L."/>
            <person name="Arachchi H.M."/>
            <person name="Berlin A.M."/>
            <person name="Chapman S.B."/>
            <person name="Dewar J."/>
            <person name="Goldberg J."/>
            <person name="Griggs A."/>
            <person name="Gujja S."/>
            <person name="Hansen M."/>
            <person name="Howarth C."/>
            <person name="Imamovic A."/>
            <person name="Larimer J."/>
            <person name="McCowan C."/>
            <person name="Murphy C."/>
            <person name="Neiman D."/>
            <person name="Pearson M."/>
            <person name="Priest M."/>
            <person name="Roberts A."/>
            <person name="Saif S."/>
            <person name="Shea T."/>
            <person name="Sisk P."/>
            <person name="Sykes S."/>
            <person name="Wortman J."/>
            <person name="Nusbaum C."/>
            <person name="Birren B."/>
        </authorList>
    </citation>
    <scope>NUCLEOTIDE SEQUENCE [LARGE SCALE GENOMIC DNA]</scope>
    <source>
        <strain evidence="1 2">ATCC BAA-1240</strain>
    </source>
</reference>
<dbReference type="Proteomes" id="UP000013840">
    <property type="component" value="Unassembled WGS sequence"/>
</dbReference>
<proteinExistence type="predicted"/>
<gene>
    <name evidence="1" type="ORF">UC7_00926</name>
</gene>
<dbReference type="EMBL" id="AJAU01000011">
    <property type="protein sequence ID" value="EOL47676.1"/>
    <property type="molecule type" value="Genomic_DNA"/>
</dbReference>
<name>R3WIK2_9ENTE</name>
<dbReference type="STRING" id="317735.RU98_GL002799"/>
<accession>R3WIK2</accession>
<keyword evidence="2" id="KW-1185">Reference proteome</keyword>
<organism evidence="1 2">
    <name type="scientific">Enterococcus caccae ATCC BAA-1240</name>
    <dbReference type="NCBI Taxonomy" id="1158612"/>
    <lineage>
        <taxon>Bacteria</taxon>
        <taxon>Bacillati</taxon>
        <taxon>Bacillota</taxon>
        <taxon>Bacilli</taxon>
        <taxon>Lactobacillales</taxon>
        <taxon>Enterococcaceae</taxon>
        <taxon>Enterococcus</taxon>
    </lineage>
</organism>
<evidence type="ECO:0000313" key="1">
    <source>
        <dbReference type="EMBL" id="EOL47676.1"/>
    </source>
</evidence>
<sequence length="53" mass="6498">MSDWDTLFYDEKNIEMIPELEVFKFVEFLKREYPGEKFFGNQSIQIYYLVHIG</sequence>
<comment type="caution">
    <text evidence="1">The sequence shown here is derived from an EMBL/GenBank/DDBJ whole genome shotgun (WGS) entry which is preliminary data.</text>
</comment>
<evidence type="ECO:0000313" key="2">
    <source>
        <dbReference type="Proteomes" id="UP000013840"/>
    </source>
</evidence>